<dbReference type="Proteomes" id="UP001154078">
    <property type="component" value="Chromosome 4"/>
</dbReference>
<protein>
    <submittedName>
        <fullName evidence="1">Uncharacterized protein</fullName>
    </submittedName>
</protein>
<dbReference type="InterPro" id="IPR043502">
    <property type="entry name" value="DNA/RNA_pol_sf"/>
</dbReference>
<name>A0A9P0FHL0_BRAAE</name>
<dbReference type="GO" id="GO:0071897">
    <property type="term" value="P:DNA biosynthetic process"/>
    <property type="evidence" value="ECO:0007669"/>
    <property type="project" value="UniProtKB-ARBA"/>
</dbReference>
<accession>A0A9P0FHL0</accession>
<sequence>MKTDILLLADVFEKFRESCQNTYGLDPAHYFTTPGYTWDAMLKYTKQELELLTDLDMFLFVEQGILGGLSQVCSKKRARANNKYVNNYDPSKPQTFLMYFDVNNQDAFEDYILDVDLKYPKLLHDLHKDILFCPEHLNPKTSQSPKFKNKIRKLMATHHHHHHHHHHKSKTMENRLLTEWNVRYGAEAYIAKPKFKNCTIFSENFVAVKLCKLHIRLNKPIYAGQAILDLAMSLIKNIFKII</sequence>
<dbReference type="PANTHER" id="PTHR31511">
    <property type="entry name" value="PROTEIN CBG23764"/>
    <property type="match status" value="1"/>
</dbReference>
<dbReference type="PANTHER" id="PTHR31511:SF12">
    <property type="entry name" value="RHO TERMINATION FACTOR N-TERMINAL DOMAIN-CONTAINING PROTEIN"/>
    <property type="match status" value="1"/>
</dbReference>
<gene>
    <name evidence="1" type="ORF">MELIAE_LOCUS6592</name>
</gene>
<evidence type="ECO:0000313" key="1">
    <source>
        <dbReference type="EMBL" id="CAH0555157.1"/>
    </source>
</evidence>
<dbReference type="OrthoDB" id="414982at2759"/>
<organism evidence="1 2">
    <name type="scientific">Brassicogethes aeneus</name>
    <name type="common">Rape pollen beetle</name>
    <name type="synonym">Meligethes aeneus</name>
    <dbReference type="NCBI Taxonomy" id="1431903"/>
    <lineage>
        <taxon>Eukaryota</taxon>
        <taxon>Metazoa</taxon>
        <taxon>Ecdysozoa</taxon>
        <taxon>Arthropoda</taxon>
        <taxon>Hexapoda</taxon>
        <taxon>Insecta</taxon>
        <taxon>Pterygota</taxon>
        <taxon>Neoptera</taxon>
        <taxon>Endopterygota</taxon>
        <taxon>Coleoptera</taxon>
        <taxon>Polyphaga</taxon>
        <taxon>Cucujiformia</taxon>
        <taxon>Nitidulidae</taxon>
        <taxon>Meligethinae</taxon>
        <taxon>Brassicogethes</taxon>
    </lineage>
</organism>
<dbReference type="AlphaFoldDB" id="A0A9P0FHL0"/>
<evidence type="ECO:0000313" key="2">
    <source>
        <dbReference type="Proteomes" id="UP001154078"/>
    </source>
</evidence>
<dbReference type="SUPFAM" id="SSF56672">
    <property type="entry name" value="DNA/RNA polymerases"/>
    <property type="match status" value="1"/>
</dbReference>
<dbReference type="EMBL" id="OV121135">
    <property type="protein sequence ID" value="CAH0555157.1"/>
    <property type="molecule type" value="Genomic_DNA"/>
</dbReference>
<keyword evidence="2" id="KW-1185">Reference proteome</keyword>
<proteinExistence type="predicted"/>
<reference evidence="1" key="1">
    <citation type="submission" date="2021-12" db="EMBL/GenBank/DDBJ databases">
        <authorList>
            <person name="King R."/>
        </authorList>
    </citation>
    <scope>NUCLEOTIDE SEQUENCE</scope>
</reference>